<dbReference type="SUPFAM" id="SSF158622">
    <property type="entry name" value="YheA/YmcA-like"/>
    <property type="match status" value="1"/>
</dbReference>
<keyword evidence="2" id="KW-1185">Reference proteome</keyword>
<dbReference type="RefSeq" id="WP_267150100.1">
    <property type="nucleotide sequence ID" value="NZ_JAPMLT010000001.1"/>
</dbReference>
<gene>
    <name evidence="1" type="ORF">OS242_02670</name>
</gene>
<dbReference type="Proteomes" id="UP001208017">
    <property type="component" value="Unassembled WGS sequence"/>
</dbReference>
<dbReference type="InterPro" id="IPR023378">
    <property type="entry name" value="YheA/YmcA-like_dom_sf"/>
</dbReference>
<proteinExistence type="predicted"/>
<dbReference type="Gene3D" id="1.20.1500.10">
    <property type="entry name" value="YheA/YmcA-like"/>
    <property type="match status" value="1"/>
</dbReference>
<dbReference type="Pfam" id="PF06133">
    <property type="entry name" value="Com_YlbF"/>
    <property type="match status" value="1"/>
</dbReference>
<protein>
    <submittedName>
        <fullName evidence="1">YlbF family regulator</fullName>
    </submittedName>
</protein>
<evidence type="ECO:0000313" key="2">
    <source>
        <dbReference type="Proteomes" id="UP001208017"/>
    </source>
</evidence>
<organism evidence="1 2">
    <name type="scientific">Tumebacillus lacus</name>
    <dbReference type="NCBI Taxonomy" id="2995335"/>
    <lineage>
        <taxon>Bacteria</taxon>
        <taxon>Bacillati</taxon>
        <taxon>Bacillota</taxon>
        <taxon>Bacilli</taxon>
        <taxon>Bacillales</taxon>
        <taxon>Alicyclobacillaceae</taxon>
        <taxon>Tumebacillus</taxon>
    </lineage>
</organism>
<reference evidence="1 2" key="1">
    <citation type="submission" date="2022-11" db="EMBL/GenBank/DDBJ databases">
        <title>Study of microbial diversity in lake waters.</title>
        <authorList>
            <person name="Zhang J."/>
        </authorList>
    </citation>
    <scope>NUCLEOTIDE SEQUENCE [LARGE SCALE GENOMIC DNA]</scope>
    <source>
        <strain evidence="1 2">DT12</strain>
    </source>
</reference>
<evidence type="ECO:0000313" key="1">
    <source>
        <dbReference type="EMBL" id="MCX7568863.1"/>
    </source>
</evidence>
<dbReference type="InterPro" id="IPR010368">
    <property type="entry name" value="Com_YlbF"/>
</dbReference>
<dbReference type="EMBL" id="JAPMLT010000001">
    <property type="protein sequence ID" value="MCX7568863.1"/>
    <property type="molecule type" value="Genomic_DNA"/>
</dbReference>
<accession>A0ABT3WW04</accession>
<comment type="caution">
    <text evidence="1">The sequence shown here is derived from an EMBL/GenBank/DDBJ whole genome shotgun (WGS) entry which is preliminary data.</text>
</comment>
<sequence length="143" mass="15177">MNILLEERPQLAQKAQHIAGMVTQTLEMSIFKQAEQDLRTDEQAQGLLQAVQQKQATGEDVDHLLDELEQLDVVRRFTIAQEGLSEVVSHVTKILAAVLSDRVDLVTESEGGGCGCCPATGCAGKEGTGPELCGGEGPSSCAV</sequence>
<name>A0ABT3WW04_9BACL</name>